<protein>
    <submittedName>
        <fullName evidence="6">Ring finger domain protein</fullName>
    </submittedName>
</protein>
<evidence type="ECO:0000259" key="5">
    <source>
        <dbReference type="PROSITE" id="PS50089"/>
    </source>
</evidence>
<accession>A0A5J6VJC1</accession>
<evidence type="ECO:0000256" key="4">
    <source>
        <dbReference type="PROSITE-ProRule" id="PRU00175"/>
    </source>
</evidence>
<keyword evidence="2 4" id="KW-0863">Zinc-finger</keyword>
<sequence>MSDTIIPCEFCNQQIPFSQYTIHAILCMASHASHEPHASHASDQLRNINTKYPKLPVLEKTECPICFNIIKTHVRELECNHVFCVDCIDEWFKKSLLCPICKRSV</sequence>
<dbReference type="InterPro" id="IPR017907">
    <property type="entry name" value="Znf_RING_CS"/>
</dbReference>
<proteinExistence type="predicted"/>
<dbReference type="Pfam" id="PF13639">
    <property type="entry name" value="zf-RING_2"/>
    <property type="match status" value="1"/>
</dbReference>
<dbReference type="SMART" id="SM00184">
    <property type="entry name" value="RING"/>
    <property type="match status" value="1"/>
</dbReference>
<keyword evidence="3" id="KW-0862">Zinc</keyword>
<evidence type="ECO:0000256" key="3">
    <source>
        <dbReference type="ARBA" id="ARBA00022833"/>
    </source>
</evidence>
<dbReference type="GO" id="GO:0008270">
    <property type="term" value="F:zinc ion binding"/>
    <property type="evidence" value="ECO:0007669"/>
    <property type="project" value="UniProtKB-KW"/>
</dbReference>
<dbReference type="PROSITE" id="PS00518">
    <property type="entry name" value="ZF_RING_1"/>
    <property type="match status" value="1"/>
</dbReference>
<evidence type="ECO:0000256" key="1">
    <source>
        <dbReference type="ARBA" id="ARBA00022723"/>
    </source>
</evidence>
<keyword evidence="1" id="KW-0479">Metal-binding</keyword>
<dbReference type="PROSITE" id="PS50089">
    <property type="entry name" value="ZF_RING_2"/>
    <property type="match status" value="1"/>
</dbReference>
<dbReference type="InterPro" id="IPR001841">
    <property type="entry name" value="Znf_RING"/>
</dbReference>
<name>A0A5J6VJC1_9VIRU</name>
<feature type="domain" description="RING-type" evidence="5">
    <location>
        <begin position="63"/>
        <end position="102"/>
    </location>
</feature>
<evidence type="ECO:0000313" key="6">
    <source>
        <dbReference type="EMBL" id="QFG73879.1"/>
    </source>
</evidence>
<dbReference type="InterPro" id="IPR013083">
    <property type="entry name" value="Znf_RING/FYVE/PHD"/>
</dbReference>
<reference evidence="6" key="1">
    <citation type="journal article" date="2019" name="Philos. Trans. R. Soc. Lond., B, Biol. Sci.">
        <title>Targeted metagenomic recovery of four divergent viruses reveals shared and distinctive characteristics of giant viruses of marine eukaryotes.</title>
        <authorList>
            <person name="Needham D.M."/>
            <person name="Poirier C."/>
            <person name="Hehenberger E."/>
            <person name="Jimenez V."/>
            <person name="Swalwell J.E."/>
            <person name="Santoro A.E."/>
            <person name="Worden A.Z."/>
        </authorList>
    </citation>
    <scope>NUCLEOTIDE SEQUENCE</scope>
    <source>
        <strain evidence="6">OPacV-662</strain>
    </source>
</reference>
<dbReference type="Gene3D" id="3.30.40.10">
    <property type="entry name" value="Zinc/RING finger domain, C3HC4 (zinc finger)"/>
    <property type="match status" value="1"/>
</dbReference>
<evidence type="ECO:0000256" key="2">
    <source>
        <dbReference type="ARBA" id="ARBA00022771"/>
    </source>
</evidence>
<dbReference type="SUPFAM" id="SSF57850">
    <property type="entry name" value="RING/U-box"/>
    <property type="match status" value="1"/>
</dbReference>
<dbReference type="EMBL" id="MN448274">
    <property type="protein sequence ID" value="QFG73879.1"/>
    <property type="molecule type" value="Genomic_DNA"/>
</dbReference>
<organism evidence="6">
    <name type="scientific">Megaviridae environmental sample</name>
    <dbReference type="NCBI Taxonomy" id="1737588"/>
    <lineage>
        <taxon>Viruses</taxon>
        <taxon>Varidnaviria</taxon>
        <taxon>Bamfordvirae</taxon>
        <taxon>Nucleocytoviricota</taxon>
        <taxon>Megaviricetes</taxon>
        <taxon>Imitervirales</taxon>
        <taxon>Mimiviridae</taxon>
        <taxon>environmental samples</taxon>
    </lineage>
</organism>